<dbReference type="PANTHER" id="PTHR48475">
    <property type="entry name" value="RIBONUCLEASE H"/>
    <property type="match status" value="1"/>
</dbReference>
<evidence type="ECO:0008006" key="2">
    <source>
        <dbReference type="Google" id="ProtNLM"/>
    </source>
</evidence>
<protein>
    <recommendedName>
        <fullName evidence="2">Integrase zinc-binding domain-containing protein</fullName>
    </recommendedName>
</protein>
<dbReference type="Gene3D" id="1.10.340.70">
    <property type="match status" value="1"/>
</dbReference>
<organism evidence="1">
    <name type="scientific">Panicum hallii</name>
    <dbReference type="NCBI Taxonomy" id="206008"/>
    <lineage>
        <taxon>Eukaryota</taxon>
        <taxon>Viridiplantae</taxon>
        <taxon>Streptophyta</taxon>
        <taxon>Embryophyta</taxon>
        <taxon>Tracheophyta</taxon>
        <taxon>Spermatophyta</taxon>
        <taxon>Magnoliopsida</taxon>
        <taxon>Liliopsida</taxon>
        <taxon>Poales</taxon>
        <taxon>Poaceae</taxon>
        <taxon>PACMAD clade</taxon>
        <taxon>Panicoideae</taxon>
        <taxon>Panicodae</taxon>
        <taxon>Paniceae</taxon>
        <taxon>Panicinae</taxon>
        <taxon>Panicum</taxon>
        <taxon>Panicum sect. Panicum</taxon>
    </lineage>
</organism>
<dbReference type="EMBL" id="CM008047">
    <property type="protein sequence ID" value="PVH64055.1"/>
    <property type="molecule type" value="Genomic_DNA"/>
</dbReference>
<dbReference type="AlphaFoldDB" id="A0A2T8KPF9"/>
<reference evidence="1" key="1">
    <citation type="submission" date="2018-04" db="EMBL/GenBank/DDBJ databases">
        <title>WGS assembly of Panicum hallii.</title>
        <authorList>
            <person name="Lovell J."/>
            <person name="Jenkins J."/>
            <person name="Lowry D."/>
            <person name="Mamidi S."/>
            <person name="Sreedasyam A."/>
            <person name="Weng X."/>
            <person name="Barry K."/>
            <person name="Bonette J."/>
            <person name="Campitelli B."/>
            <person name="Daum C."/>
            <person name="Gordon S."/>
            <person name="Gould B."/>
            <person name="Lipzen A."/>
            <person name="Macqueen A."/>
            <person name="Palacio-Mejia J."/>
            <person name="Plott C."/>
            <person name="Shakirov E."/>
            <person name="Shu S."/>
            <person name="Yoshinaga Y."/>
            <person name="Zane M."/>
            <person name="Rokhsar D."/>
            <person name="Grimwood J."/>
            <person name="Schmutz J."/>
            <person name="Juenger T."/>
        </authorList>
    </citation>
    <scope>NUCLEOTIDE SEQUENCE [LARGE SCALE GENOMIC DNA]</scope>
    <source>
        <strain evidence="1">FIL2</strain>
    </source>
</reference>
<dbReference type="PANTHER" id="PTHR48475:SF1">
    <property type="entry name" value="RNASE H TYPE-1 DOMAIN-CONTAINING PROTEIN"/>
    <property type="match status" value="1"/>
</dbReference>
<sequence>MIRHIPREENGRANTLAQLATVYKTGLTASSAEISDSATKVDKIVKAEVGDWRMPIVTYLKDPGHGADRNIQCLAFQYVLINDELYRRTAEDLLLKCLDSNQAKVSMGEFHEGICGTHQSAPKMKWLLRRVGFYWPSMLADCF</sequence>
<accession>A0A2T8KPF9</accession>
<evidence type="ECO:0000313" key="1">
    <source>
        <dbReference type="EMBL" id="PVH64055.1"/>
    </source>
</evidence>
<proteinExistence type="predicted"/>
<dbReference type="Gramene" id="PVH64055">
    <property type="protein sequence ID" value="PVH64055"/>
    <property type="gene ID" value="PAHAL_2G174400"/>
</dbReference>
<gene>
    <name evidence="1" type="ORF">PAHAL_2G174400</name>
</gene>
<name>A0A2T8KPF9_9POAL</name>
<dbReference type="Proteomes" id="UP000243499">
    <property type="component" value="Chromosome 2"/>
</dbReference>